<gene>
    <name evidence="2" type="ORF">NEZAVI_LOCUS999</name>
</gene>
<dbReference type="GO" id="GO:0016020">
    <property type="term" value="C:membrane"/>
    <property type="evidence" value="ECO:0007669"/>
    <property type="project" value="TreeGrafter"/>
</dbReference>
<sequence>MVLQVNSGLGRFEKIECTLTKEVEKLAKKELREDETIKEQTLAQFRDWIRKNHDLQNIRIDANFLLRFLRTKKYSLPAAQVMLLKYLNLRQTFKHLMFDLDYLDPPVMELINKGYLFPSPIRDKHGRRVIIGISEYLDAHKYSRIDMSKVHAITYEVLMEDEQNQIVGFTHFGDFKHVSAAHLTIWSPTEFATVFRWGEQSVPMRHKEIHFLNVPSPLKYAYDFVKSLMSSKIRERLMVHNNLAELHANLDPKVLPKEYGGDIPMAEMIEMWKKELAEKRERLLALDHMKLLDNSCLSKKGKNGNNRSIDTTSVIGSFRKLEVD</sequence>
<dbReference type="OrthoDB" id="1434354at2759"/>
<dbReference type="PANTHER" id="PTHR10174">
    <property type="entry name" value="ALPHA-TOCOPHEROL TRANSFER PROTEIN-RELATED"/>
    <property type="match status" value="1"/>
</dbReference>
<name>A0A9P0E3V6_NEZVI</name>
<proteinExistence type="predicted"/>
<dbReference type="Gene3D" id="3.40.525.10">
    <property type="entry name" value="CRAL-TRIO lipid binding domain"/>
    <property type="match status" value="1"/>
</dbReference>
<accession>A0A9P0E3V6</accession>
<dbReference type="AlphaFoldDB" id="A0A9P0E3V6"/>
<dbReference type="PRINTS" id="PR00180">
    <property type="entry name" value="CRETINALDHBP"/>
</dbReference>
<dbReference type="InterPro" id="IPR036273">
    <property type="entry name" value="CRAL/TRIO_N_dom_sf"/>
</dbReference>
<protein>
    <recommendedName>
        <fullName evidence="1">CRAL-TRIO domain-containing protein</fullName>
    </recommendedName>
</protein>
<dbReference type="EMBL" id="OV725077">
    <property type="protein sequence ID" value="CAH1389628.1"/>
    <property type="molecule type" value="Genomic_DNA"/>
</dbReference>
<dbReference type="GO" id="GO:1902936">
    <property type="term" value="F:phosphatidylinositol bisphosphate binding"/>
    <property type="evidence" value="ECO:0007669"/>
    <property type="project" value="TreeGrafter"/>
</dbReference>
<evidence type="ECO:0000259" key="1">
    <source>
        <dbReference type="PROSITE" id="PS50191"/>
    </source>
</evidence>
<dbReference type="SUPFAM" id="SSF52087">
    <property type="entry name" value="CRAL/TRIO domain"/>
    <property type="match status" value="1"/>
</dbReference>
<dbReference type="Gene3D" id="1.10.8.20">
    <property type="entry name" value="N-terminal domain of phosphatidylinositol transfer protein sec14p"/>
    <property type="match status" value="1"/>
</dbReference>
<dbReference type="Proteomes" id="UP001152798">
    <property type="component" value="Chromosome 1"/>
</dbReference>
<feature type="domain" description="CRAL-TRIO" evidence="1">
    <location>
        <begin position="104"/>
        <end position="267"/>
    </location>
</feature>
<dbReference type="PROSITE" id="PS50191">
    <property type="entry name" value="CRAL_TRIO"/>
    <property type="match status" value="1"/>
</dbReference>
<dbReference type="CDD" id="cd00170">
    <property type="entry name" value="SEC14"/>
    <property type="match status" value="1"/>
</dbReference>
<organism evidence="2 3">
    <name type="scientific">Nezara viridula</name>
    <name type="common">Southern green stink bug</name>
    <name type="synonym">Cimex viridulus</name>
    <dbReference type="NCBI Taxonomy" id="85310"/>
    <lineage>
        <taxon>Eukaryota</taxon>
        <taxon>Metazoa</taxon>
        <taxon>Ecdysozoa</taxon>
        <taxon>Arthropoda</taxon>
        <taxon>Hexapoda</taxon>
        <taxon>Insecta</taxon>
        <taxon>Pterygota</taxon>
        <taxon>Neoptera</taxon>
        <taxon>Paraneoptera</taxon>
        <taxon>Hemiptera</taxon>
        <taxon>Heteroptera</taxon>
        <taxon>Panheteroptera</taxon>
        <taxon>Pentatomomorpha</taxon>
        <taxon>Pentatomoidea</taxon>
        <taxon>Pentatomidae</taxon>
        <taxon>Pentatominae</taxon>
        <taxon>Nezara</taxon>
    </lineage>
</organism>
<dbReference type="InterPro" id="IPR036865">
    <property type="entry name" value="CRAL-TRIO_dom_sf"/>
</dbReference>
<evidence type="ECO:0000313" key="3">
    <source>
        <dbReference type="Proteomes" id="UP001152798"/>
    </source>
</evidence>
<dbReference type="Pfam" id="PF00650">
    <property type="entry name" value="CRAL_TRIO"/>
    <property type="match status" value="1"/>
</dbReference>
<dbReference type="SMART" id="SM01100">
    <property type="entry name" value="CRAL_TRIO_N"/>
    <property type="match status" value="1"/>
</dbReference>
<dbReference type="SMART" id="SM00516">
    <property type="entry name" value="SEC14"/>
    <property type="match status" value="1"/>
</dbReference>
<dbReference type="InterPro" id="IPR001251">
    <property type="entry name" value="CRAL-TRIO_dom"/>
</dbReference>
<dbReference type="InterPro" id="IPR011074">
    <property type="entry name" value="CRAL/TRIO_N_dom"/>
</dbReference>
<keyword evidence="3" id="KW-1185">Reference proteome</keyword>
<reference evidence="2" key="1">
    <citation type="submission" date="2022-01" db="EMBL/GenBank/DDBJ databases">
        <authorList>
            <person name="King R."/>
        </authorList>
    </citation>
    <scope>NUCLEOTIDE SEQUENCE</scope>
</reference>
<evidence type="ECO:0000313" key="2">
    <source>
        <dbReference type="EMBL" id="CAH1389628.1"/>
    </source>
</evidence>
<dbReference type="Gene3D" id="1.20.5.1200">
    <property type="entry name" value="Alpha-tocopherol transfer"/>
    <property type="match status" value="1"/>
</dbReference>
<dbReference type="SUPFAM" id="SSF46938">
    <property type="entry name" value="CRAL/TRIO N-terminal domain"/>
    <property type="match status" value="1"/>
</dbReference>
<dbReference type="PANTHER" id="PTHR10174:SF120">
    <property type="entry name" value="CELLULAR RETINALDEHYDE BINDING PROTEIN"/>
    <property type="match status" value="1"/>
</dbReference>